<keyword evidence="1" id="KW-0378">Hydrolase</keyword>
<comment type="caution">
    <text evidence="1">The sequence shown here is derived from an EMBL/GenBank/DDBJ whole genome shotgun (WGS) entry which is preliminary data.</text>
</comment>
<dbReference type="GO" id="GO:0016787">
    <property type="term" value="F:hydrolase activity"/>
    <property type="evidence" value="ECO:0007669"/>
    <property type="project" value="UniProtKB-KW"/>
</dbReference>
<feature type="non-terminal residue" evidence="1">
    <location>
        <position position="1"/>
    </location>
</feature>
<reference evidence="1 2" key="1">
    <citation type="submission" date="2018-08" db="EMBL/GenBank/DDBJ databases">
        <title>Murine metabolic-syndrome-specific gut microbial biobank.</title>
        <authorList>
            <person name="Liu C."/>
        </authorList>
    </citation>
    <scope>NUCLEOTIDE SEQUENCE [LARGE SCALE GENOMIC DNA]</scope>
    <source>
        <strain evidence="1 2">583</strain>
    </source>
</reference>
<dbReference type="EMBL" id="QXXA01000044">
    <property type="protein sequence ID" value="NBI08396.1"/>
    <property type="molecule type" value="Genomic_DNA"/>
</dbReference>
<proteinExistence type="predicted"/>
<sequence>EYYNEPNYIKNILKNGKQSTTKPYITNPERRGIPHEVVSIQILLEFISLEKEELFAILHHNGMYGDLKYQLQGNETKLQQLIHFADMWASRFLETEDEQDGK</sequence>
<organism evidence="1 2">
    <name type="scientific">Senegalia massiliensis</name>
    <dbReference type="NCBI Taxonomy" id="1720316"/>
    <lineage>
        <taxon>Bacteria</taxon>
        <taxon>Bacillati</taxon>
        <taxon>Bacillota</taxon>
        <taxon>Clostridia</taxon>
        <taxon>Eubacteriales</taxon>
        <taxon>Clostridiaceae</taxon>
        <taxon>Senegalia</taxon>
    </lineage>
</organism>
<accession>A0A845R3Y3</accession>
<gene>
    <name evidence="1" type="ORF">D3Z33_16200</name>
</gene>
<evidence type="ECO:0000313" key="2">
    <source>
        <dbReference type="Proteomes" id="UP000467132"/>
    </source>
</evidence>
<dbReference type="Proteomes" id="UP000467132">
    <property type="component" value="Unassembled WGS sequence"/>
</dbReference>
<dbReference type="AlphaFoldDB" id="A0A845R3Y3"/>
<keyword evidence="2" id="KW-1185">Reference proteome</keyword>
<protein>
    <submittedName>
        <fullName evidence="1">HD family phosphohydrolase</fullName>
    </submittedName>
</protein>
<evidence type="ECO:0000313" key="1">
    <source>
        <dbReference type="EMBL" id="NBI08396.1"/>
    </source>
</evidence>
<name>A0A845R3Y3_9CLOT</name>